<comment type="similarity">
    <text evidence="2 6">Belongs to the SURF1 family.</text>
</comment>
<keyword evidence="5 6" id="KW-0472">Membrane</keyword>
<dbReference type="PROSITE" id="PS50895">
    <property type="entry name" value="SURF1"/>
    <property type="match status" value="1"/>
</dbReference>
<gene>
    <name evidence="7" type="ORF">LZD57_03120</name>
</gene>
<dbReference type="EMBL" id="JAJUWU010000003">
    <property type="protein sequence ID" value="MCE7026971.1"/>
    <property type="molecule type" value="Genomic_DNA"/>
</dbReference>
<evidence type="ECO:0000313" key="8">
    <source>
        <dbReference type="Proteomes" id="UP001139035"/>
    </source>
</evidence>
<comment type="caution">
    <text evidence="7">The sequence shown here is derived from an EMBL/GenBank/DDBJ whole genome shotgun (WGS) entry which is preliminary data.</text>
</comment>
<comment type="subcellular location">
    <subcellularLocation>
        <location evidence="6">Cell membrane</location>
        <topology evidence="6">Multi-pass membrane protein</topology>
    </subcellularLocation>
    <subcellularLocation>
        <location evidence="1">Membrane</location>
    </subcellularLocation>
</comment>
<organism evidence="7 8">
    <name type="scientific">Jiella avicenniae</name>
    <dbReference type="NCBI Taxonomy" id="2907202"/>
    <lineage>
        <taxon>Bacteria</taxon>
        <taxon>Pseudomonadati</taxon>
        <taxon>Pseudomonadota</taxon>
        <taxon>Alphaproteobacteria</taxon>
        <taxon>Hyphomicrobiales</taxon>
        <taxon>Aurantimonadaceae</taxon>
        <taxon>Jiella</taxon>
    </lineage>
</organism>
<evidence type="ECO:0000256" key="3">
    <source>
        <dbReference type="ARBA" id="ARBA00022692"/>
    </source>
</evidence>
<dbReference type="GO" id="GO:0005886">
    <property type="term" value="C:plasma membrane"/>
    <property type="evidence" value="ECO:0007669"/>
    <property type="project" value="UniProtKB-SubCell"/>
</dbReference>
<sequence length="268" mass="28791">MAENDRHHGEMARERPPRLRLKLALAAVAGVILFAGFVALGIWQIERRSWKLGLIAAVNERVAAAPVAAPGPDAWASIDFDDDEYRHATATGRFLPGKSVFAQATTDYGGGFWLMTPLRDARGFTVLVNRGFVPSKDFAADDDLSGEPKTVTGLLRMSQPGGGFLRANVPAEGRWYSRDVAAIAASQQLGGPVAPYFIDAGSPLDHTPPPNAEMGAPPPGSVAYPVTGLTRIAFRNQHLQYALTWFALAGLVLVAAFVVIRHGRRHSA</sequence>
<feature type="transmembrane region" description="Helical" evidence="6">
    <location>
        <begin position="239"/>
        <end position="260"/>
    </location>
</feature>
<evidence type="ECO:0000313" key="7">
    <source>
        <dbReference type="EMBL" id="MCE7026971.1"/>
    </source>
</evidence>
<dbReference type="Proteomes" id="UP001139035">
    <property type="component" value="Unassembled WGS sequence"/>
</dbReference>
<keyword evidence="6" id="KW-1003">Cell membrane</keyword>
<evidence type="ECO:0000256" key="6">
    <source>
        <dbReference type="RuleBase" id="RU363076"/>
    </source>
</evidence>
<dbReference type="InterPro" id="IPR045214">
    <property type="entry name" value="Surf1/Surf4"/>
</dbReference>
<evidence type="ECO:0000256" key="5">
    <source>
        <dbReference type="ARBA" id="ARBA00023136"/>
    </source>
</evidence>
<evidence type="ECO:0000256" key="4">
    <source>
        <dbReference type="ARBA" id="ARBA00022989"/>
    </source>
</evidence>
<keyword evidence="4 6" id="KW-1133">Transmembrane helix</keyword>
<feature type="transmembrane region" description="Helical" evidence="6">
    <location>
        <begin position="21"/>
        <end position="43"/>
    </location>
</feature>
<dbReference type="CDD" id="cd06662">
    <property type="entry name" value="SURF1"/>
    <property type="match status" value="1"/>
</dbReference>
<evidence type="ECO:0000256" key="2">
    <source>
        <dbReference type="ARBA" id="ARBA00007165"/>
    </source>
</evidence>
<dbReference type="PANTHER" id="PTHR23427">
    <property type="entry name" value="SURFEIT LOCUS PROTEIN"/>
    <property type="match status" value="1"/>
</dbReference>
<protein>
    <recommendedName>
        <fullName evidence="6">SURF1-like protein</fullName>
    </recommendedName>
</protein>
<dbReference type="InterPro" id="IPR002994">
    <property type="entry name" value="Surf1/Shy1"/>
</dbReference>
<dbReference type="AlphaFoldDB" id="A0A9X1NZ02"/>
<dbReference type="Pfam" id="PF02104">
    <property type="entry name" value="SURF1"/>
    <property type="match status" value="1"/>
</dbReference>
<reference evidence="7" key="1">
    <citation type="submission" date="2022-01" db="EMBL/GenBank/DDBJ databases">
        <title>Jiella avicenniae sp. nov., a novel endophytic bacterium isolated from bark of Avicennia marina.</title>
        <authorList>
            <person name="Tuo L."/>
        </authorList>
    </citation>
    <scope>NUCLEOTIDE SEQUENCE</scope>
    <source>
        <strain evidence="7">CBK1P-4</strain>
    </source>
</reference>
<keyword evidence="8" id="KW-1185">Reference proteome</keyword>
<evidence type="ECO:0000256" key="1">
    <source>
        <dbReference type="ARBA" id="ARBA00004370"/>
    </source>
</evidence>
<name>A0A9X1NZ02_9HYPH</name>
<proteinExistence type="inferred from homology"/>
<accession>A0A9X1NZ02</accession>
<keyword evidence="3 6" id="KW-0812">Transmembrane</keyword>
<dbReference type="PANTHER" id="PTHR23427:SF2">
    <property type="entry name" value="SURFEIT LOCUS PROTEIN 1"/>
    <property type="match status" value="1"/>
</dbReference>